<reference evidence="2 3" key="1">
    <citation type="submission" date="2017-09" db="EMBL/GenBank/DDBJ databases">
        <authorList>
            <person name="Varghese N."/>
            <person name="Submissions S."/>
        </authorList>
    </citation>
    <scope>NUCLEOTIDE SEQUENCE [LARGE SCALE GENOMIC DNA]</scope>
    <source>
        <strain evidence="2 3">OK806</strain>
    </source>
</reference>
<feature type="compositionally biased region" description="Basic residues" evidence="1">
    <location>
        <begin position="135"/>
        <end position="146"/>
    </location>
</feature>
<dbReference type="AlphaFoldDB" id="A0A7Z7IEN2"/>
<feature type="compositionally biased region" description="Low complexity" evidence="1">
    <location>
        <begin position="100"/>
        <end position="134"/>
    </location>
</feature>
<proteinExistence type="predicted"/>
<evidence type="ECO:0000313" key="3">
    <source>
        <dbReference type="Proteomes" id="UP000219522"/>
    </source>
</evidence>
<dbReference type="EMBL" id="OCSU01000002">
    <property type="protein sequence ID" value="SOE83056.1"/>
    <property type="molecule type" value="Genomic_DNA"/>
</dbReference>
<keyword evidence="3" id="KW-1185">Reference proteome</keyword>
<dbReference type="Proteomes" id="UP000219522">
    <property type="component" value="Unassembled WGS sequence"/>
</dbReference>
<protein>
    <submittedName>
        <fullName evidence="2">Uncharacterized protein</fullName>
    </submittedName>
</protein>
<organism evidence="2 3">
    <name type="scientific">Caballeronia arationis</name>
    <dbReference type="NCBI Taxonomy" id="1777142"/>
    <lineage>
        <taxon>Bacteria</taxon>
        <taxon>Pseudomonadati</taxon>
        <taxon>Pseudomonadota</taxon>
        <taxon>Betaproteobacteria</taxon>
        <taxon>Burkholderiales</taxon>
        <taxon>Burkholderiaceae</taxon>
        <taxon>Caballeronia</taxon>
    </lineage>
</organism>
<comment type="caution">
    <text evidence="2">The sequence shown here is derived from an EMBL/GenBank/DDBJ whole genome shotgun (WGS) entry which is preliminary data.</text>
</comment>
<name>A0A7Z7IEN2_9BURK</name>
<sequence>MAFVPPVFHTRVHFGIEPANPARLPGGCAHPISEKIMFTCRNQPCGANWEVSDVDIHNEGQGLLFRCPQCGARNRVIRHEAADGAVTYEQDDSIPLKSEPASAPKTAPKPTSKYSPRGAPKSAPKSAPRSAPPRTARKSTPTKRGR</sequence>
<evidence type="ECO:0000256" key="1">
    <source>
        <dbReference type="SAM" id="MobiDB-lite"/>
    </source>
</evidence>
<evidence type="ECO:0000313" key="2">
    <source>
        <dbReference type="EMBL" id="SOE83056.1"/>
    </source>
</evidence>
<feature type="region of interest" description="Disordered" evidence="1">
    <location>
        <begin position="83"/>
        <end position="146"/>
    </location>
</feature>
<gene>
    <name evidence="2" type="ORF">SAMN05446927_6409</name>
</gene>
<accession>A0A7Z7IEN2</accession>